<feature type="domain" description="Fungal-type protein kinase" evidence="2">
    <location>
        <begin position="566"/>
        <end position="667"/>
    </location>
</feature>
<dbReference type="AlphaFoldDB" id="A0A9P5MSH0"/>
<dbReference type="EMBL" id="WHVB01000014">
    <property type="protein sequence ID" value="KAF8476748.1"/>
    <property type="molecule type" value="Genomic_DNA"/>
</dbReference>
<dbReference type="Pfam" id="PF17667">
    <property type="entry name" value="Pkinase_fungal"/>
    <property type="match status" value="2"/>
</dbReference>
<feature type="region of interest" description="Disordered" evidence="1">
    <location>
        <begin position="253"/>
        <end position="338"/>
    </location>
</feature>
<feature type="compositionally biased region" description="Basic and acidic residues" evidence="1">
    <location>
        <begin position="261"/>
        <end position="270"/>
    </location>
</feature>
<dbReference type="PANTHER" id="PTHR38248">
    <property type="entry name" value="FUNK1 6"/>
    <property type="match status" value="1"/>
</dbReference>
<sequence length="796" mass="89964">MPPYSDFPRRPTTPDNSNPSKAPGSQLQSLQSTPSNRGSASVAEHLASARVDDVRSAIFADIEKHDTCTVDSLLKGMLSLLPKEENQHGSTDLLNKCLEAVLPICNRHSKLRSNLEAYRRGSDEPARYGPFVRAFNHALEALRAIDVPPLQRLNKAAEDEVLFHRNDPMLIQAKHNGHGSDRKPDVILVSLKAAREASSKDDQGPWGDYAFETAAEAPKNNFEWKVSFSAVEFKKKSKKLPPLLKKYSVGSAKTILPQPNPRRETEDLATWHEGTQSSRDGMPKSSKNGELSQSDRRTSQSAYRSSHPSSSSKRKSDHGEESSSKKRKTEAELSRSLRRSPMAQSALYAAERMSHGIWISHAINLVVVDHEAFVWWYDNKGAIQSYGIDFINDLPHFLVLLLCFQRFTPEDWGVVSQFHFSPQEAGDHCQLTFPSGPEIDITLDNKIHGHYGIKGRATQVLGATSVSIDPRNEKKSLEGQELVVKVYWPEATRAGEAEIITKAVEIAGGSDDVKGHLPDLIFSHDFGQYSTNVIRKAFGIDTEGHRVLRIILFRRLYPITDLTEDKFWNAFWDCFRCHHRLWLGGVQHNDISVKNLMYDKLNGDCGVLNDYDLAHLHGRLRPSGFERTGTMPFMALDLLTEEAMAGRIERLYRHDCESFAWVLLWICCRYDNGKEISNAPLSELNTHNYKQCFKEKFVVLNRGCVRLNITRSYKRFRRASIKLLKLPVFQLELDTEFDNRLEELSAPQNPTEPTTEEVFKDCHNALKIACHDVTSKGKVCYCNVCTYHSNGKRVSS</sequence>
<protein>
    <recommendedName>
        <fullName evidence="2">Fungal-type protein kinase domain-containing protein</fullName>
    </recommendedName>
</protein>
<dbReference type="OrthoDB" id="5569250at2759"/>
<feature type="compositionally biased region" description="Basic and acidic residues" evidence="1">
    <location>
        <begin position="317"/>
        <end position="335"/>
    </location>
</feature>
<feature type="compositionally biased region" description="Polar residues" evidence="1">
    <location>
        <begin position="273"/>
        <end position="292"/>
    </location>
</feature>
<feature type="region of interest" description="Disordered" evidence="1">
    <location>
        <begin position="1"/>
        <end position="42"/>
    </location>
</feature>
<feature type="compositionally biased region" description="Low complexity" evidence="1">
    <location>
        <begin position="299"/>
        <end position="311"/>
    </location>
</feature>
<dbReference type="InterPro" id="IPR011009">
    <property type="entry name" value="Kinase-like_dom_sf"/>
</dbReference>
<dbReference type="SUPFAM" id="SSF56112">
    <property type="entry name" value="Protein kinase-like (PK-like)"/>
    <property type="match status" value="1"/>
</dbReference>
<keyword evidence="4" id="KW-1185">Reference proteome</keyword>
<dbReference type="PANTHER" id="PTHR38248:SF2">
    <property type="entry name" value="FUNK1 11"/>
    <property type="match status" value="1"/>
</dbReference>
<evidence type="ECO:0000313" key="3">
    <source>
        <dbReference type="EMBL" id="KAF8476748.1"/>
    </source>
</evidence>
<evidence type="ECO:0000313" key="4">
    <source>
        <dbReference type="Proteomes" id="UP000759537"/>
    </source>
</evidence>
<name>A0A9P5MSH0_9AGAM</name>
<evidence type="ECO:0000256" key="1">
    <source>
        <dbReference type="SAM" id="MobiDB-lite"/>
    </source>
</evidence>
<comment type="caution">
    <text evidence="3">The sequence shown here is derived from an EMBL/GenBank/DDBJ whole genome shotgun (WGS) entry which is preliminary data.</text>
</comment>
<dbReference type="Gene3D" id="1.10.510.10">
    <property type="entry name" value="Transferase(Phosphotransferase) domain 1"/>
    <property type="match status" value="1"/>
</dbReference>
<accession>A0A9P5MSH0</accession>
<dbReference type="Proteomes" id="UP000759537">
    <property type="component" value="Unassembled WGS sequence"/>
</dbReference>
<reference evidence="3" key="1">
    <citation type="submission" date="2019-10" db="EMBL/GenBank/DDBJ databases">
        <authorList>
            <consortium name="DOE Joint Genome Institute"/>
            <person name="Kuo A."/>
            <person name="Miyauchi S."/>
            <person name="Kiss E."/>
            <person name="Drula E."/>
            <person name="Kohler A."/>
            <person name="Sanchez-Garcia M."/>
            <person name="Andreopoulos B."/>
            <person name="Barry K.W."/>
            <person name="Bonito G."/>
            <person name="Buee M."/>
            <person name="Carver A."/>
            <person name="Chen C."/>
            <person name="Cichocki N."/>
            <person name="Clum A."/>
            <person name="Culley D."/>
            <person name="Crous P.W."/>
            <person name="Fauchery L."/>
            <person name="Girlanda M."/>
            <person name="Hayes R."/>
            <person name="Keri Z."/>
            <person name="LaButti K."/>
            <person name="Lipzen A."/>
            <person name="Lombard V."/>
            <person name="Magnuson J."/>
            <person name="Maillard F."/>
            <person name="Morin E."/>
            <person name="Murat C."/>
            <person name="Nolan M."/>
            <person name="Ohm R."/>
            <person name="Pangilinan J."/>
            <person name="Pereira M."/>
            <person name="Perotto S."/>
            <person name="Peter M."/>
            <person name="Riley R."/>
            <person name="Sitrit Y."/>
            <person name="Stielow B."/>
            <person name="Szollosi G."/>
            <person name="Zifcakova L."/>
            <person name="Stursova M."/>
            <person name="Spatafora J.W."/>
            <person name="Tedersoo L."/>
            <person name="Vaario L.-M."/>
            <person name="Yamada A."/>
            <person name="Yan M."/>
            <person name="Wang P."/>
            <person name="Xu J."/>
            <person name="Bruns T."/>
            <person name="Baldrian P."/>
            <person name="Vilgalys R."/>
            <person name="Henrissat B."/>
            <person name="Grigoriev I.V."/>
            <person name="Hibbett D."/>
            <person name="Nagy L.G."/>
            <person name="Martin F.M."/>
        </authorList>
    </citation>
    <scope>NUCLEOTIDE SEQUENCE</scope>
    <source>
        <strain evidence="3">Prilba</strain>
    </source>
</reference>
<gene>
    <name evidence="3" type="ORF">DFH94DRAFT_672417</name>
</gene>
<proteinExistence type="predicted"/>
<dbReference type="InterPro" id="IPR040976">
    <property type="entry name" value="Pkinase_fungal"/>
</dbReference>
<evidence type="ECO:0000259" key="2">
    <source>
        <dbReference type="Pfam" id="PF17667"/>
    </source>
</evidence>
<feature type="compositionally biased region" description="Polar residues" evidence="1">
    <location>
        <begin position="13"/>
        <end position="39"/>
    </location>
</feature>
<feature type="domain" description="Fungal-type protein kinase" evidence="2">
    <location>
        <begin position="363"/>
        <end position="503"/>
    </location>
</feature>
<organism evidence="3 4">
    <name type="scientific">Russula ochroleuca</name>
    <dbReference type="NCBI Taxonomy" id="152965"/>
    <lineage>
        <taxon>Eukaryota</taxon>
        <taxon>Fungi</taxon>
        <taxon>Dikarya</taxon>
        <taxon>Basidiomycota</taxon>
        <taxon>Agaricomycotina</taxon>
        <taxon>Agaricomycetes</taxon>
        <taxon>Russulales</taxon>
        <taxon>Russulaceae</taxon>
        <taxon>Russula</taxon>
    </lineage>
</organism>
<reference evidence="3" key="2">
    <citation type="journal article" date="2020" name="Nat. Commun.">
        <title>Large-scale genome sequencing of mycorrhizal fungi provides insights into the early evolution of symbiotic traits.</title>
        <authorList>
            <person name="Miyauchi S."/>
            <person name="Kiss E."/>
            <person name="Kuo A."/>
            <person name="Drula E."/>
            <person name="Kohler A."/>
            <person name="Sanchez-Garcia M."/>
            <person name="Morin E."/>
            <person name="Andreopoulos B."/>
            <person name="Barry K.W."/>
            <person name="Bonito G."/>
            <person name="Buee M."/>
            <person name="Carver A."/>
            <person name="Chen C."/>
            <person name="Cichocki N."/>
            <person name="Clum A."/>
            <person name="Culley D."/>
            <person name="Crous P.W."/>
            <person name="Fauchery L."/>
            <person name="Girlanda M."/>
            <person name="Hayes R.D."/>
            <person name="Keri Z."/>
            <person name="LaButti K."/>
            <person name="Lipzen A."/>
            <person name="Lombard V."/>
            <person name="Magnuson J."/>
            <person name="Maillard F."/>
            <person name="Murat C."/>
            <person name="Nolan M."/>
            <person name="Ohm R.A."/>
            <person name="Pangilinan J."/>
            <person name="Pereira M.F."/>
            <person name="Perotto S."/>
            <person name="Peter M."/>
            <person name="Pfister S."/>
            <person name="Riley R."/>
            <person name="Sitrit Y."/>
            <person name="Stielow J.B."/>
            <person name="Szollosi G."/>
            <person name="Zifcakova L."/>
            <person name="Stursova M."/>
            <person name="Spatafora J.W."/>
            <person name="Tedersoo L."/>
            <person name="Vaario L.M."/>
            <person name="Yamada A."/>
            <person name="Yan M."/>
            <person name="Wang P."/>
            <person name="Xu J."/>
            <person name="Bruns T."/>
            <person name="Baldrian P."/>
            <person name="Vilgalys R."/>
            <person name="Dunand C."/>
            <person name="Henrissat B."/>
            <person name="Grigoriev I.V."/>
            <person name="Hibbett D."/>
            <person name="Nagy L.G."/>
            <person name="Martin F.M."/>
        </authorList>
    </citation>
    <scope>NUCLEOTIDE SEQUENCE</scope>
    <source>
        <strain evidence="3">Prilba</strain>
    </source>
</reference>